<organism evidence="3 4">
    <name type="scientific">Luteolibacter yonseiensis</name>
    <dbReference type="NCBI Taxonomy" id="1144680"/>
    <lineage>
        <taxon>Bacteria</taxon>
        <taxon>Pseudomonadati</taxon>
        <taxon>Verrucomicrobiota</taxon>
        <taxon>Verrucomicrobiia</taxon>
        <taxon>Verrucomicrobiales</taxon>
        <taxon>Verrucomicrobiaceae</taxon>
        <taxon>Luteolibacter</taxon>
    </lineage>
</organism>
<accession>A0A934R2Z6</accession>
<keyword evidence="2" id="KW-0472">Membrane</keyword>
<reference evidence="3" key="1">
    <citation type="submission" date="2021-01" db="EMBL/GenBank/DDBJ databases">
        <title>Modified the classification status of verrucomicrobia.</title>
        <authorList>
            <person name="Feng X."/>
        </authorList>
    </citation>
    <scope>NUCLEOTIDE SEQUENCE</scope>
    <source>
        <strain evidence="3">JCM 18052</strain>
    </source>
</reference>
<dbReference type="AlphaFoldDB" id="A0A934R2Z6"/>
<protein>
    <submittedName>
        <fullName evidence="3">Uncharacterized protein</fullName>
    </submittedName>
</protein>
<keyword evidence="2" id="KW-1133">Transmembrane helix</keyword>
<keyword evidence="4" id="KW-1185">Reference proteome</keyword>
<feature type="transmembrane region" description="Helical" evidence="2">
    <location>
        <begin position="44"/>
        <end position="65"/>
    </location>
</feature>
<dbReference type="RefSeq" id="WP_200350471.1">
    <property type="nucleotide sequence ID" value="NZ_BAABHZ010000008.1"/>
</dbReference>
<feature type="transmembrane region" description="Helical" evidence="2">
    <location>
        <begin position="86"/>
        <end position="106"/>
    </location>
</feature>
<dbReference type="Proteomes" id="UP000600139">
    <property type="component" value="Unassembled WGS sequence"/>
</dbReference>
<evidence type="ECO:0000313" key="3">
    <source>
        <dbReference type="EMBL" id="MBK1815507.1"/>
    </source>
</evidence>
<feature type="transmembrane region" description="Helical" evidence="2">
    <location>
        <begin position="147"/>
        <end position="173"/>
    </location>
</feature>
<keyword evidence="2" id="KW-0812">Transmembrane</keyword>
<evidence type="ECO:0000256" key="2">
    <source>
        <dbReference type="SAM" id="Phobius"/>
    </source>
</evidence>
<feature type="transmembrane region" description="Helical" evidence="2">
    <location>
        <begin position="16"/>
        <end position="38"/>
    </location>
</feature>
<comment type="caution">
    <text evidence="3">The sequence shown here is derived from an EMBL/GenBank/DDBJ whole genome shotgun (WGS) entry which is preliminary data.</text>
</comment>
<name>A0A934R2Z6_9BACT</name>
<evidence type="ECO:0000256" key="1">
    <source>
        <dbReference type="SAM" id="MobiDB-lite"/>
    </source>
</evidence>
<gene>
    <name evidence="3" type="ORF">JIN84_07770</name>
</gene>
<evidence type="ECO:0000313" key="4">
    <source>
        <dbReference type="Proteomes" id="UP000600139"/>
    </source>
</evidence>
<dbReference type="EMBL" id="JAENIK010000009">
    <property type="protein sequence ID" value="MBK1815507.1"/>
    <property type="molecule type" value="Genomic_DNA"/>
</dbReference>
<sequence>MTDTTFRSTFPRQLRFWAFHCSLNALPSLYIALFYMGLRNNPGAIAAMAAAIGTFILLYATLTSLRGPLADGGHILSRSLRLGAKIRGWISALSLLLIWTPAIFFTPDTWCGMLAMNIFNHLAPYAGYTSTFGGTPSSDASSNFFPVYSVTLLEGFILSFLLLLVSFFSILVIQARDRREFFSAARKQRFAPLRNRSPLPPMAKRPQKASQGPPAE</sequence>
<feature type="region of interest" description="Disordered" evidence="1">
    <location>
        <begin position="192"/>
        <end position="216"/>
    </location>
</feature>
<proteinExistence type="predicted"/>